<dbReference type="EMBL" id="LMZQ01000026">
    <property type="protein sequence ID" value="KRT14069.1"/>
    <property type="molecule type" value="Genomic_DNA"/>
</dbReference>
<organism evidence="5 6">
    <name type="scientific">Pedobacter ginsenosidimutans</name>
    <dbReference type="NCBI Taxonomy" id="687842"/>
    <lineage>
        <taxon>Bacteria</taxon>
        <taxon>Pseudomonadati</taxon>
        <taxon>Bacteroidota</taxon>
        <taxon>Sphingobacteriia</taxon>
        <taxon>Sphingobacteriales</taxon>
        <taxon>Sphingobacteriaceae</taxon>
        <taxon>Pedobacter</taxon>
    </lineage>
</organism>
<feature type="binding site" evidence="2">
    <location>
        <position position="536"/>
    </location>
    <ligand>
        <name>Mg(2+)</name>
        <dbReference type="ChEBI" id="CHEBI:18420"/>
        <note>catalytic</note>
    </ligand>
</feature>
<evidence type="ECO:0000256" key="2">
    <source>
        <dbReference type="PIRSR" id="PIRSR640255-2"/>
    </source>
</evidence>
<dbReference type="Gene3D" id="2.40.10.10">
    <property type="entry name" value="Trypsin-like serine proteases"/>
    <property type="match status" value="2"/>
</dbReference>
<dbReference type="CDD" id="cd00091">
    <property type="entry name" value="NUC"/>
    <property type="match status" value="1"/>
</dbReference>
<feature type="domain" description="DNA/RNA non-specific endonuclease/pyrophosphatase/phosphodiesterase" evidence="4">
    <location>
        <begin position="439"/>
        <end position="649"/>
    </location>
</feature>
<sequence length="674" mass="76621">MNLTNFDFIKATEKRYSKLNIDKIAKLKKTFPIEAEKANITERIDHILYNLHEPFDIAKERLIGTNDLMSINYLQLGFIAANSVCRIHVKNISGGNEGFGTGFLISPNLMITNNHVFTKKEDAVNSFAEFNYQYDQFDEPGTSYIFTLDTTKFFYTNEKLDFSIVYVNPTSKKGDKKLVDFGFLKLFEEPNKVLKAEHVSIIQHPSGLYKQIAIRENQVVAKEGDFITYSTDTAQGSSGSPVFNDQWQVVALHHSGVPKKDGDGNYLCKDGSIYREGMDDSLIDWISNEGIRVSAILNDLKNEYSENYLVREIFNSLNTSPETKILNNNPMVEKTKNNNINMENKVTFTIPIEVSVGIGKNNSTFNNGTSPITTDDHKEEAIFTIEKANNQNYKSRNGYDADFVSTNNFKIDIQDLLKSQSDKLAPILNPTKDNENLLHYFNFSIAINKSRRLCVITAVNIDGNRLAPIKRENTKWIIDPRMDQKYQTGPKVYAENDLDRGHMVRRLDPVWGENNSFANDDTFHFTNSTPQHKDLNQKTWLSLENYILENVGIEKVKASVFTGPIFGEEDIPYRGVLLPLQFWKVATVIKKDGTPSVSGYILKQPDNIDDFRSKEGISEDGFGKFKTYQVPLQKIANLTGIPFDKYNDFDPLKGVNFNETAKLIEIIESSDVKL</sequence>
<evidence type="ECO:0000313" key="6">
    <source>
        <dbReference type="Proteomes" id="UP000051950"/>
    </source>
</evidence>
<dbReference type="GO" id="GO:0003676">
    <property type="term" value="F:nucleic acid binding"/>
    <property type="evidence" value="ECO:0007669"/>
    <property type="project" value="InterPro"/>
</dbReference>
<dbReference type="GO" id="GO:0016787">
    <property type="term" value="F:hydrolase activity"/>
    <property type="evidence" value="ECO:0007669"/>
    <property type="project" value="InterPro"/>
</dbReference>
<feature type="domain" description="ENPP1-3/EXOG-like endonuclease/phosphodiesterase" evidence="3">
    <location>
        <begin position="440"/>
        <end position="650"/>
    </location>
</feature>
<evidence type="ECO:0000259" key="3">
    <source>
        <dbReference type="SMART" id="SM00477"/>
    </source>
</evidence>
<evidence type="ECO:0008006" key="7">
    <source>
        <dbReference type="Google" id="ProtNLM"/>
    </source>
</evidence>
<dbReference type="GO" id="GO:0004519">
    <property type="term" value="F:endonuclease activity"/>
    <property type="evidence" value="ECO:0007669"/>
    <property type="project" value="TreeGrafter"/>
</dbReference>
<evidence type="ECO:0000256" key="1">
    <source>
        <dbReference type="PIRSR" id="PIRSR640255-1"/>
    </source>
</evidence>
<dbReference type="Gene3D" id="3.40.570.10">
    <property type="entry name" value="Extracellular Endonuclease, subunit A"/>
    <property type="match status" value="1"/>
</dbReference>
<dbReference type="InterPro" id="IPR043504">
    <property type="entry name" value="Peptidase_S1_PA_chymotrypsin"/>
</dbReference>
<dbReference type="SMART" id="SM00477">
    <property type="entry name" value="NUC"/>
    <property type="match status" value="1"/>
</dbReference>
<dbReference type="Proteomes" id="UP000051950">
    <property type="component" value="Unassembled WGS sequence"/>
</dbReference>
<evidence type="ECO:0000313" key="5">
    <source>
        <dbReference type="EMBL" id="KRT14069.1"/>
    </source>
</evidence>
<dbReference type="STRING" id="687842.ASU31_21345"/>
<evidence type="ECO:0000259" key="4">
    <source>
        <dbReference type="SMART" id="SM00892"/>
    </source>
</evidence>
<dbReference type="InterPro" id="IPR044925">
    <property type="entry name" value="His-Me_finger_sf"/>
</dbReference>
<dbReference type="InterPro" id="IPR020821">
    <property type="entry name" value="ENPP1-3/EXOG-like_nuc-like"/>
</dbReference>
<keyword evidence="2" id="KW-0479">Metal-binding</keyword>
<protein>
    <recommendedName>
        <fullName evidence="7">Serine protease</fullName>
    </recommendedName>
</protein>
<dbReference type="InterPro" id="IPR044929">
    <property type="entry name" value="DNA/RNA_non-sp_Endonuclease_sf"/>
</dbReference>
<dbReference type="RefSeq" id="WP_057934287.1">
    <property type="nucleotide sequence ID" value="NZ_LMZQ01000026.1"/>
</dbReference>
<dbReference type="SUPFAM" id="SSF54060">
    <property type="entry name" value="His-Me finger endonucleases"/>
    <property type="match status" value="1"/>
</dbReference>
<dbReference type="Pfam" id="PF01223">
    <property type="entry name" value="Endonuclease_NS"/>
    <property type="match status" value="1"/>
</dbReference>
<dbReference type="OrthoDB" id="9770276at2"/>
<proteinExistence type="predicted"/>
<accession>A0A0T5VLG7</accession>
<dbReference type="Pfam" id="PF13365">
    <property type="entry name" value="Trypsin_2"/>
    <property type="match status" value="1"/>
</dbReference>
<dbReference type="InterPro" id="IPR040255">
    <property type="entry name" value="Non-specific_endonuclease"/>
</dbReference>
<feature type="active site" description="Proton acceptor" evidence="1">
    <location>
        <position position="502"/>
    </location>
</feature>
<dbReference type="InterPro" id="IPR009003">
    <property type="entry name" value="Peptidase_S1_PA"/>
</dbReference>
<dbReference type="PANTHER" id="PTHR13966:SF5">
    <property type="entry name" value="ENDONUCLEASE G, MITOCHONDRIAL"/>
    <property type="match status" value="1"/>
</dbReference>
<name>A0A0T5VLG7_9SPHI</name>
<keyword evidence="6" id="KW-1185">Reference proteome</keyword>
<dbReference type="SMART" id="SM00892">
    <property type="entry name" value="Endonuclease_NS"/>
    <property type="match status" value="1"/>
</dbReference>
<dbReference type="GO" id="GO:0046872">
    <property type="term" value="F:metal ion binding"/>
    <property type="evidence" value="ECO:0007669"/>
    <property type="project" value="UniProtKB-KW"/>
</dbReference>
<comment type="caution">
    <text evidence="5">The sequence shown here is derived from an EMBL/GenBank/DDBJ whole genome shotgun (WGS) entry which is preliminary data.</text>
</comment>
<dbReference type="AlphaFoldDB" id="A0A0T5VLG7"/>
<reference evidence="5 6" key="1">
    <citation type="submission" date="2015-11" db="EMBL/GenBank/DDBJ databases">
        <title>Sequence of Pedobacter ginsenosidimutans.</title>
        <authorList>
            <person name="Carson E."/>
            <person name="Keyser V."/>
            <person name="Newman J."/>
            <person name="Miller J."/>
        </authorList>
    </citation>
    <scope>NUCLEOTIDE SEQUENCE [LARGE SCALE GENOMIC DNA]</scope>
    <source>
        <strain evidence="5 6">KACC 14530</strain>
    </source>
</reference>
<gene>
    <name evidence="5" type="ORF">ASU31_21345</name>
</gene>
<dbReference type="SUPFAM" id="SSF50494">
    <property type="entry name" value="Trypsin-like serine proteases"/>
    <property type="match status" value="1"/>
</dbReference>
<dbReference type="PANTHER" id="PTHR13966">
    <property type="entry name" value="ENDONUCLEASE RELATED"/>
    <property type="match status" value="1"/>
</dbReference>
<dbReference type="InterPro" id="IPR001604">
    <property type="entry name" value="Endo_G_ENPP1-like_dom"/>
</dbReference>